<evidence type="ECO:0000256" key="7">
    <source>
        <dbReference type="ARBA" id="ARBA00022827"/>
    </source>
</evidence>
<evidence type="ECO:0000256" key="17">
    <source>
        <dbReference type="RuleBase" id="RU362125"/>
    </source>
</evidence>
<evidence type="ECO:0000256" key="6">
    <source>
        <dbReference type="ARBA" id="ARBA00022792"/>
    </source>
</evidence>
<dbReference type="GO" id="GO:0003995">
    <property type="term" value="F:acyl-CoA dehydrogenase activity"/>
    <property type="evidence" value="ECO:0007669"/>
    <property type="project" value="InterPro"/>
</dbReference>
<keyword evidence="12" id="KW-0472">Membrane</keyword>
<dbReference type="GO" id="GO:0005743">
    <property type="term" value="C:mitochondrial inner membrane"/>
    <property type="evidence" value="ECO:0007669"/>
    <property type="project" value="UniProtKB-SubCell"/>
</dbReference>
<evidence type="ECO:0000256" key="10">
    <source>
        <dbReference type="ARBA" id="ARBA00023002"/>
    </source>
</evidence>
<feature type="compositionally biased region" description="Polar residues" evidence="18">
    <location>
        <begin position="46"/>
        <end position="55"/>
    </location>
</feature>
<evidence type="ECO:0000256" key="15">
    <source>
        <dbReference type="ARBA" id="ARBA00049140"/>
    </source>
</evidence>
<evidence type="ECO:0000256" key="5">
    <source>
        <dbReference type="ARBA" id="ARBA00022630"/>
    </source>
</evidence>
<name>A0A5N5TIQ0_9CRUS</name>
<keyword evidence="7 17" id="KW-0274">FAD</keyword>
<dbReference type="InterPro" id="IPR046373">
    <property type="entry name" value="Acyl-CoA_Oxase/DH_mid-dom_sf"/>
</dbReference>
<evidence type="ECO:0000256" key="16">
    <source>
        <dbReference type="ARBA" id="ARBA00049224"/>
    </source>
</evidence>
<evidence type="ECO:0000256" key="13">
    <source>
        <dbReference type="ARBA" id="ARBA00047916"/>
    </source>
</evidence>
<dbReference type="Pfam" id="PF02771">
    <property type="entry name" value="Acyl-CoA_dh_N"/>
    <property type="match status" value="1"/>
</dbReference>
<dbReference type="PROSITE" id="PS00073">
    <property type="entry name" value="ACYL_COA_DH_2"/>
    <property type="match status" value="1"/>
</dbReference>
<dbReference type="GO" id="GO:0006631">
    <property type="term" value="P:fatty acid metabolic process"/>
    <property type="evidence" value="ECO:0007669"/>
    <property type="project" value="UniProtKB-ARBA"/>
</dbReference>
<comment type="catalytic activity">
    <reaction evidence="14">
        <text>tetradecanoyl-CoA + oxidized [electron-transfer flavoprotein] + H(+) = (2E)-tetradecenoyl-CoA + reduced [electron-transfer flavoprotein]</text>
        <dbReference type="Rhea" id="RHEA:47316"/>
        <dbReference type="Rhea" id="RHEA-COMP:10685"/>
        <dbReference type="Rhea" id="RHEA-COMP:10686"/>
        <dbReference type="ChEBI" id="CHEBI:15378"/>
        <dbReference type="ChEBI" id="CHEBI:57385"/>
        <dbReference type="ChEBI" id="CHEBI:57692"/>
        <dbReference type="ChEBI" id="CHEBI:58307"/>
        <dbReference type="ChEBI" id="CHEBI:61405"/>
    </reaction>
    <physiologicalReaction direction="left-to-right" evidence="14">
        <dbReference type="Rhea" id="RHEA:47317"/>
    </physiologicalReaction>
</comment>
<evidence type="ECO:0000256" key="12">
    <source>
        <dbReference type="ARBA" id="ARBA00023136"/>
    </source>
</evidence>
<comment type="similarity">
    <text evidence="3 17">Belongs to the acyl-CoA dehydrogenase family.</text>
</comment>
<dbReference type="InterPro" id="IPR006089">
    <property type="entry name" value="Acyl-CoA_DH_CS"/>
</dbReference>
<feature type="domain" description="Acyl-CoA dehydrogenase/oxidase C-terminal" evidence="19">
    <location>
        <begin position="317"/>
        <end position="463"/>
    </location>
</feature>
<dbReference type="PANTHER" id="PTHR43884:SF9">
    <property type="entry name" value="COMPLEX I ASSEMBLY FACTOR ACAD9, MITOCHONDRIAL"/>
    <property type="match status" value="1"/>
</dbReference>
<keyword evidence="24" id="KW-1185">Reference proteome</keyword>
<gene>
    <name evidence="23" type="primary">ACAD9_0</name>
    <name evidence="23" type="ORF">Anas_02365</name>
</gene>
<evidence type="ECO:0000259" key="20">
    <source>
        <dbReference type="Pfam" id="PF02770"/>
    </source>
</evidence>
<keyword evidence="5 17" id="KW-0285">Flavoprotein</keyword>
<keyword evidence="6" id="KW-0999">Mitochondrion inner membrane</keyword>
<feature type="region of interest" description="Disordered" evidence="18">
    <location>
        <begin position="32"/>
        <end position="63"/>
    </location>
</feature>
<dbReference type="InterPro" id="IPR009075">
    <property type="entry name" value="AcylCo_DH/oxidase_C"/>
</dbReference>
<proteinExistence type="inferred from homology"/>
<keyword evidence="4" id="KW-0597">Phosphoprotein</keyword>
<evidence type="ECO:0000256" key="3">
    <source>
        <dbReference type="ARBA" id="ARBA00009347"/>
    </source>
</evidence>
<dbReference type="InterPro" id="IPR037069">
    <property type="entry name" value="AcylCoA_DH/ox_N_sf"/>
</dbReference>
<dbReference type="Pfam" id="PF02770">
    <property type="entry name" value="Acyl-CoA_dh_M"/>
    <property type="match status" value="1"/>
</dbReference>
<keyword evidence="8" id="KW-0809">Transit peptide</keyword>
<dbReference type="SUPFAM" id="SSF47203">
    <property type="entry name" value="Acyl-CoA dehydrogenase C-terminal domain-like"/>
    <property type="match status" value="1"/>
</dbReference>
<dbReference type="EMBL" id="SEYY01002077">
    <property type="protein sequence ID" value="KAB7504940.1"/>
    <property type="molecule type" value="Genomic_DNA"/>
</dbReference>
<dbReference type="Pfam" id="PF21343">
    <property type="entry name" value="ACAD9-ACADV_C"/>
    <property type="match status" value="1"/>
</dbReference>
<dbReference type="FunFam" id="2.40.110.10:FF:000006">
    <property type="entry name" value="very long-chain specific acyl-CoA dehydrogenase, mitochondrial"/>
    <property type="match status" value="1"/>
</dbReference>
<dbReference type="PANTHER" id="PTHR43884">
    <property type="entry name" value="ACYL-COA DEHYDROGENASE"/>
    <property type="match status" value="1"/>
</dbReference>
<feature type="domain" description="Acyl-CoA dehydrogenase/oxidase N-terminal" evidence="21">
    <location>
        <begin position="98"/>
        <end position="202"/>
    </location>
</feature>
<evidence type="ECO:0000256" key="4">
    <source>
        <dbReference type="ARBA" id="ARBA00022553"/>
    </source>
</evidence>
<comment type="cofactor">
    <cofactor evidence="1 17">
        <name>FAD</name>
        <dbReference type="ChEBI" id="CHEBI:57692"/>
    </cofactor>
</comment>
<dbReference type="SUPFAM" id="SSF56645">
    <property type="entry name" value="Acyl-CoA dehydrogenase NM domain-like"/>
    <property type="match status" value="1"/>
</dbReference>
<evidence type="ECO:0000256" key="18">
    <source>
        <dbReference type="SAM" id="MobiDB-lite"/>
    </source>
</evidence>
<dbReference type="InterPro" id="IPR006091">
    <property type="entry name" value="Acyl-CoA_Oxase/DH_mid-dom"/>
</dbReference>
<evidence type="ECO:0000313" key="23">
    <source>
        <dbReference type="EMBL" id="KAB7504940.1"/>
    </source>
</evidence>
<dbReference type="Gene3D" id="1.20.140.10">
    <property type="entry name" value="Butyryl-CoA Dehydrogenase, subunit A, domain 3"/>
    <property type="match status" value="2"/>
</dbReference>
<keyword evidence="11" id="KW-0496">Mitochondrion</keyword>
<keyword evidence="9" id="KW-0007">Acetylation</keyword>
<dbReference type="InterPro" id="IPR013786">
    <property type="entry name" value="AcylCoA_DH/ox_N"/>
</dbReference>
<evidence type="ECO:0000256" key="8">
    <source>
        <dbReference type="ARBA" id="ARBA00022946"/>
    </source>
</evidence>
<dbReference type="Pfam" id="PF00441">
    <property type="entry name" value="Acyl-CoA_dh_1"/>
    <property type="match status" value="1"/>
</dbReference>
<comment type="catalytic activity">
    <reaction evidence="15">
        <text>eicosanoyl-CoA + oxidized [electron-transfer flavoprotein] + H(+) = (2E)-eicosenoyl-CoA + reduced [electron-transfer flavoprotein]</text>
        <dbReference type="Rhea" id="RHEA:47236"/>
        <dbReference type="Rhea" id="RHEA-COMP:10685"/>
        <dbReference type="Rhea" id="RHEA-COMP:10686"/>
        <dbReference type="ChEBI" id="CHEBI:15378"/>
        <dbReference type="ChEBI" id="CHEBI:57380"/>
        <dbReference type="ChEBI" id="CHEBI:57692"/>
        <dbReference type="ChEBI" id="CHEBI:58307"/>
        <dbReference type="ChEBI" id="CHEBI:74691"/>
    </reaction>
    <physiologicalReaction direction="left-to-right" evidence="15">
        <dbReference type="Rhea" id="RHEA:47237"/>
    </physiologicalReaction>
</comment>
<dbReference type="FunFam" id="1.20.140.10:FF:000008">
    <property type="entry name" value="acyl-CoA dehydrogenase family member 9, mitochondrial"/>
    <property type="match status" value="1"/>
</dbReference>
<evidence type="ECO:0000256" key="1">
    <source>
        <dbReference type="ARBA" id="ARBA00001974"/>
    </source>
</evidence>
<dbReference type="InterPro" id="IPR049448">
    <property type="entry name" value="ACAD9/ACADV-like_C"/>
</dbReference>
<evidence type="ECO:0000313" key="24">
    <source>
        <dbReference type="Proteomes" id="UP000326759"/>
    </source>
</evidence>
<dbReference type="AlphaFoldDB" id="A0A5N5TIQ0"/>
<keyword evidence="10 17" id="KW-0560">Oxidoreductase</keyword>
<evidence type="ECO:0000256" key="14">
    <source>
        <dbReference type="ARBA" id="ARBA00049038"/>
    </source>
</evidence>
<dbReference type="InterPro" id="IPR009100">
    <property type="entry name" value="AcylCoA_DH/oxidase_NM_dom_sf"/>
</dbReference>
<dbReference type="PROSITE" id="PS00072">
    <property type="entry name" value="ACYL_COA_DH_1"/>
    <property type="match status" value="1"/>
</dbReference>
<evidence type="ECO:0000259" key="22">
    <source>
        <dbReference type="Pfam" id="PF21343"/>
    </source>
</evidence>
<feature type="domain" description="Acyl-CoA oxidase/dehydrogenase middle" evidence="20">
    <location>
        <begin position="206"/>
        <end position="303"/>
    </location>
</feature>
<dbReference type="Gene3D" id="2.40.110.10">
    <property type="entry name" value="Butyryl-CoA Dehydrogenase, subunit A, domain 2"/>
    <property type="match status" value="1"/>
</dbReference>
<dbReference type="InterPro" id="IPR036250">
    <property type="entry name" value="AcylCo_DH-like_C"/>
</dbReference>
<evidence type="ECO:0000256" key="2">
    <source>
        <dbReference type="ARBA" id="ARBA00004637"/>
    </source>
</evidence>
<sequence>MFQKGLYNNSLYKVSHLKYFTNYVNVKFLETSSHHRGTPNPEENIITEQTKSDSVGTKKAKQPKRPPFVKNLFLGKFDRDILTYPQVLSKDRYEMIHEMLDPIERFFKDEVDSAKIDKEAQIPAETLKGLKELGLYGLQIPEEYGGLGLNATEYARIGEVISSDGSIAVTLSAHQTIGLKGLLLHGTDAQKQKYLPRLATGEWTAAFCLTEASSGSDAASIQTSAVETEDGKGYILNGTKIYISNGGTADFMTVFARNMHPNEINFGITAFLVERNFGGVSSGKPEDKLGIRGSNTTSIHFDNTFVPKENILGELDGGFKIAMSILNSGRFSMGSACAGQLKNLMSSVAEHAVTRKQFDFTLSEFALIQEKVALMTIDVYAMEAMSYLTAGLIDLYEDQDCSLEAAIVKVFSSERTWEHTSQCIQVLGGMGYMKECSFERSLRDSRILQIFEGTNEILRMFIALSGLQHAGGELYKLVKKLRNPLMHPKFTLKTLWKRMRTDPLNPKLDLDLHEYLHPSLINSSEQLEKSVKLLQHTGEHLLGVYGKEISHPNHQLDLKRLADAVIDVYAMTAVLGRASRSYCIGVKKSDHEMLIAKLFCARASARVEENIKTIYNSAYDHDKVISSIAKDFFENKGYVPLSPLTRTFF</sequence>
<dbReference type="FunFam" id="1.10.540.10:FF:000001">
    <property type="entry name" value="Very long-chain-specific acyl-CoA dehydrogenase, mitochondrial"/>
    <property type="match status" value="1"/>
</dbReference>
<comment type="catalytic activity">
    <reaction evidence="13">
        <text>oxidized [electron-transfer flavoprotein] + hexadecanoyl-CoA + H(+) = (2E)-hexadecenoyl-CoA + reduced [electron-transfer flavoprotein]</text>
        <dbReference type="Rhea" id="RHEA:43448"/>
        <dbReference type="Rhea" id="RHEA-COMP:10685"/>
        <dbReference type="Rhea" id="RHEA-COMP:10686"/>
        <dbReference type="ChEBI" id="CHEBI:15378"/>
        <dbReference type="ChEBI" id="CHEBI:57379"/>
        <dbReference type="ChEBI" id="CHEBI:57692"/>
        <dbReference type="ChEBI" id="CHEBI:58307"/>
        <dbReference type="ChEBI" id="CHEBI:61526"/>
    </reaction>
    <physiologicalReaction direction="left-to-right" evidence="13">
        <dbReference type="Rhea" id="RHEA:43449"/>
    </physiologicalReaction>
</comment>
<evidence type="ECO:0000259" key="19">
    <source>
        <dbReference type="Pfam" id="PF00441"/>
    </source>
</evidence>
<organism evidence="23 24">
    <name type="scientific">Armadillidium nasatum</name>
    <dbReference type="NCBI Taxonomy" id="96803"/>
    <lineage>
        <taxon>Eukaryota</taxon>
        <taxon>Metazoa</taxon>
        <taxon>Ecdysozoa</taxon>
        <taxon>Arthropoda</taxon>
        <taxon>Crustacea</taxon>
        <taxon>Multicrustacea</taxon>
        <taxon>Malacostraca</taxon>
        <taxon>Eumalacostraca</taxon>
        <taxon>Peracarida</taxon>
        <taxon>Isopoda</taxon>
        <taxon>Oniscidea</taxon>
        <taxon>Crinocheta</taxon>
        <taxon>Armadillidiidae</taxon>
        <taxon>Armadillidium</taxon>
    </lineage>
</organism>
<protein>
    <submittedName>
        <fullName evidence="23">Acyl-CoA dehydrogenase family member 9, mitochondrial</fullName>
    </submittedName>
</protein>
<evidence type="ECO:0000256" key="9">
    <source>
        <dbReference type="ARBA" id="ARBA00022990"/>
    </source>
</evidence>
<evidence type="ECO:0000259" key="21">
    <source>
        <dbReference type="Pfam" id="PF02771"/>
    </source>
</evidence>
<comment type="subcellular location">
    <subcellularLocation>
        <location evidence="2">Mitochondrion inner membrane</location>
        <topology evidence="2">Peripheral membrane protein</topology>
    </subcellularLocation>
</comment>
<dbReference type="Gene3D" id="1.10.540.10">
    <property type="entry name" value="Acyl-CoA dehydrogenase/oxidase, N-terminal domain"/>
    <property type="match status" value="1"/>
</dbReference>
<reference evidence="23 24" key="1">
    <citation type="journal article" date="2019" name="PLoS Biol.">
        <title>Sex chromosomes control vertical transmission of feminizing Wolbachia symbionts in an isopod.</title>
        <authorList>
            <person name="Becking T."/>
            <person name="Chebbi M.A."/>
            <person name="Giraud I."/>
            <person name="Moumen B."/>
            <person name="Laverre T."/>
            <person name="Caubet Y."/>
            <person name="Peccoud J."/>
            <person name="Gilbert C."/>
            <person name="Cordaux R."/>
        </authorList>
    </citation>
    <scope>NUCLEOTIDE SEQUENCE [LARGE SCALE GENOMIC DNA]</scope>
    <source>
        <strain evidence="23">ANa2</strain>
        <tissue evidence="23">Whole body excluding digestive tract and cuticle</tissue>
    </source>
</reference>
<evidence type="ECO:0000256" key="11">
    <source>
        <dbReference type="ARBA" id="ARBA00023128"/>
    </source>
</evidence>
<comment type="caution">
    <text evidence="23">The sequence shown here is derived from an EMBL/GenBank/DDBJ whole genome shotgun (WGS) entry which is preliminary data.</text>
</comment>
<dbReference type="Proteomes" id="UP000326759">
    <property type="component" value="Unassembled WGS sequence"/>
</dbReference>
<dbReference type="OrthoDB" id="354at2759"/>
<accession>A0A5N5TIQ0</accession>
<comment type="catalytic activity">
    <reaction evidence="16">
        <text>octadecanoyl-CoA + oxidized [electron-transfer flavoprotein] + H(+) = (2E)-octadecenoyl-CoA + reduced [electron-transfer flavoprotein]</text>
        <dbReference type="Rhea" id="RHEA:47240"/>
        <dbReference type="Rhea" id="RHEA-COMP:10685"/>
        <dbReference type="Rhea" id="RHEA-COMP:10686"/>
        <dbReference type="ChEBI" id="CHEBI:15378"/>
        <dbReference type="ChEBI" id="CHEBI:57394"/>
        <dbReference type="ChEBI" id="CHEBI:57692"/>
        <dbReference type="ChEBI" id="CHEBI:58307"/>
        <dbReference type="ChEBI" id="CHEBI:71412"/>
    </reaction>
    <physiologicalReaction direction="left-to-right" evidence="16">
        <dbReference type="Rhea" id="RHEA:47241"/>
    </physiologicalReaction>
</comment>
<dbReference type="GO" id="GO:0050660">
    <property type="term" value="F:flavin adenine dinucleotide binding"/>
    <property type="evidence" value="ECO:0007669"/>
    <property type="project" value="InterPro"/>
</dbReference>
<feature type="domain" description="ACAD9/ACADV-like C-terminal" evidence="22">
    <location>
        <begin position="518"/>
        <end position="638"/>
    </location>
</feature>